<dbReference type="AlphaFoldDB" id="A0A939SJP5"/>
<keyword evidence="3" id="KW-0695">RNA-directed DNA polymerase</keyword>
<dbReference type="Pfam" id="PF13655">
    <property type="entry name" value="RVT_N"/>
    <property type="match status" value="1"/>
</dbReference>
<protein>
    <submittedName>
        <fullName evidence="3">Reverse transcriptase N-terminal domain-containing protein</fullName>
    </submittedName>
</protein>
<proteinExistence type="predicted"/>
<organism evidence="3 4">
    <name type="scientific">Providencia rettgeri</name>
    <dbReference type="NCBI Taxonomy" id="587"/>
    <lineage>
        <taxon>Bacteria</taxon>
        <taxon>Pseudomonadati</taxon>
        <taxon>Pseudomonadota</taxon>
        <taxon>Gammaproteobacteria</taxon>
        <taxon>Enterobacterales</taxon>
        <taxon>Morganellaceae</taxon>
        <taxon>Providencia</taxon>
    </lineage>
</organism>
<keyword evidence="3" id="KW-0548">Nucleotidyltransferase</keyword>
<keyword evidence="3" id="KW-0808">Transferase</keyword>
<gene>
    <name evidence="3" type="ORF">J4727_18495</name>
</gene>
<evidence type="ECO:0000313" key="3">
    <source>
        <dbReference type="EMBL" id="MBO1916629.1"/>
    </source>
</evidence>
<evidence type="ECO:0000313" key="4">
    <source>
        <dbReference type="Proteomes" id="UP000664477"/>
    </source>
</evidence>
<dbReference type="GO" id="GO:0003964">
    <property type="term" value="F:RNA-directed DNA polymerase activity"/>
    <property type="evidence" value="ECO:0007669"/>
    <property type="project" value="UniProtKB-KW"/>
</dbReference>
<comment type="caution">
    <text evidence="3">The sequence shown here is derived from an EMBL/GenBank/DDBJ whole genome shotgun (WGS) entry which is preliminary data.</text>
</comment>
<accession>A0A939SJP5</accession>
<dbReference type="EMBL" id="JAGETQ010000172">
    <property type="protein sequence ID" value="MBO1916629.1"/>
    <property type="molecule type" value="Genomic_DNA"/>
</dbReference>
<reference evidence="3" key="1">
    <citation type="submission" date="2021-03" db="EMBL/GenBank/DDBJ databases">
        <title>Molecular epidemiology and mechanisms of colistin and carbapenem resistance in Enterobacteriaceae from clinical isolates, the environment and porcine samples in Pretoria, South Africa.</title>
        <authorList>
            <person name="Bogoshi D."/>
            <person name="Mbelle N.M."/>
            <person name="Naidoo V."/>
            <person name="Osei Sekyere J."/>
        </authorList>
    </citation>
    <scope>NUCLEOTIDE SEQUENCE</scope>
    <source>
        <strain evidence="3">C052</strain>
    </source>
</reference>
<feature type="region of interest" description="Disordered" evidence="1">
    <location>
        <begin position="118"/>
        <end position="141"/>
    </location>
</feature>
<evidence type="ECO:0000259" key="2">
    <source>
        <dbReference type="Pfam" id="PF13655"/>
    </source>
</evidence>
<sequence>MSTIPHSTGWHTINWKACHARCESYSYGLQRQTRQQQWRQVRELQRILTRSFSGKAVAVRRVTENTGKRTPGIDGKYGTHRRRKMGICSLNLCGYRHSHYGEYISQKSNGKTRPLGIPNNEGPGHAGTVAAGSGTRIRDHC</sequence>
<evidence type="ECO:0000256" key="1">
    <source>
        <dbReference type="SAM" id="MobiDB-lite"/>
    </source>
</evidence>
<dbReference type="InterPro" id="IPR025960">
    <property type="entry name" value="RVT_N"/>
</dbReference>
<feature type="domain" description="Reverse transcriptase N-terminal" evidence="2">
    <location>
        <begin position="10"/>
        <end position="86"/>
    </location>
</feature>
<dbReference type="Proteomes" id="UP000664477">
    <property type="component" value="Unassembled WGS sequence"/>
</dbReference>
<name>A0A939SJP5_PRORE</name>